<protein>
    <submittedName>
        <fullName evidence="1">Uncharacterized protein</fullName>
    </submittedName>
</protein>
<organism evidence="1 2">
    <name type="scientific">Micromonospora kangleipakensis</name>
    <dbReference type="NCBI Taxonomy" id="1077942"/>
    <lineage>
        <taxon>Bacteria</taxon>
        <taxon>Bacillati</taxon>
        <taxon>Actinomycetota</taxon>
        <taxon>Actinomycetes</taxon>
        <taxon>Micromonosporales</taxon>
        <taxon>Micromonosporaceae</taxon>
        <taxon>Micromonospora</taxon>
    </lineage>
</organism>
<reference evidence="1 2" key="1">
    <citation type="submission" date="2019-02" db="EMBL/GenBank/DDBJ databases">
        <title>Sequencing the genomes of 1000 actinobacteria strains.</title>
        <authorList>
            <person name="Klenk H.-P."/>
        </authorList>
    </citation>
    <scope>NUCLEOTIDE SEQUENCE [LARGE SCALE GENOMIC DNA]</scope>
    <source>
        <strain evidence="1 2">DSM 45612</strain>
    </source>
</reference>
<accession>A0A4Q8BJ26</accession>
<name>A0A4Q8BJ26_9ACTN</name>
<evidence type="ECO:0000313" key="1">
    <source>
        <dbReference type="EMBL" id="RZU78097.1"/>
    </source>
</evidence>
<evidence type="ECO:0000313" key="2">
    <source>
        <dbReference type="Proteomes" id="UP000294114"/>
    </source>
</evidence>
<gene>
    <name evidence="1" type="ORF">EV384_6849</name>
</gene>
<sequence length="106" mass="10993">MGAGGEIAGTPGVFWALLFLRGDRLPAGEQVKIALKVTGSGELTLSAVGPGGATVEPVSFDSHDGSTWTRPGDEWGSYWAFPTAGCWTLRAERTDGTRGAVTLRAG</sequence>
<dbReference type="EMBL" id="SHLD01000001">
    <property type="protein sequence ID" value="RZU78097.1"/>
    <property type="molecule type" value="Genomic_DNA"/>
</dbReference>
<comment type="caution">
    <text evidence="1">The sequence shown here is derived from an EMBL/GenBank/DDBJ whole genome shotgun (WGS) entry which is preliminary data.</text>
</comment>
<dbReference type="Proteomes" id="UP000294114">
    <property type="component" value="Unassembled WGS sequence"/>
</dbReference>
<keyword evidence="2" id="KW-1185">Reference proteome</keyword>
<proteinExistence type="predicted"/>
<dbReference type="AlphaFoldDB" id="A0A4Q8BJ26"/>